<dbReference type="GeneID" id="25915434"/>
<sequence length="70" mass="8014">FVLTKQRIVSKCNELEQTLLHRFSKAYNEGNVEGMKACASTLSHSKGFSQCMDLYIGQHPFFYHTTDPKT</sequence>
<dbReference type="STRING" id="667725.A0A0L0F8R5"/>
<dbReference type="InterPro" id="IPR009976">
    <property type="entry name" value="Sec10-like"/>
</dbReference>
<reference evidence="2 3" key="1">
    <citation type="submission" date="2011-02" db="EMBL/GenBank/DDBJ databases">
        <title>The Genome Sequence of Sphaeroforma arctica JP610.</title>
        <authorList>
            <consortium name="The Broad Institute Genome Sequencing Platform"/>
            <person name="Russ C."/>
            <person name="Cuomo C."/>
            <person name="Young S.K."/>
            <person name="Zeng Q."/>
            <person name="Gargeya S."/>
            <person name="Alvarado L."/>
            <person name="Berlin A."/>
            <person name="Chapman S.B."/>
            <person name="Chen Z."/>
            <person name="Freedman E."/>
            <person name="Gellesch M."/>
            <person name="Goldberg J."/>
            <person name="Griggs A."/>
            <person name="Gujja S."/>
            <person name="Heilman E."/>
            <person name="Heiman D."/>
            <person name="Howarth C."/>
            <person name="Mehta T."/>
            <person name="Neiman D."/>
            <person name="Pearson M."/>
            <person name="Roberts A."/>
            <person name="Saif S."/>
            <person name="Shea T."/>
            <person name="Shenoy N."/>
            <person name="Sisk P."/>
            <person name="Stolte C."/>
            <person name="Sykes S."/>
            <person name="White J."/>
            <person name="Yandava C."/>
            <person name="Burger G."/>
            <person name="Gray M.W."/>
            <person name="Holland P.W.H."/>
            <person name="King N."/>
            <person name="Lang F.B.F."/>
            <person name="Roger A.J."/>
            <person name="Ruiz-Trillo I."/>
            <person name="Haas B."/>
            <person name="Nusbaum C."/>
            <person name="Birren B."/>
        </authorList>
    </citation>
    <scope>NUCLEOTIDE SEQUENCE [LARGE SCALE GENOMIC DNA]</scope>
    <source>
        <strain evidence="2 3">JP610</strain>
    </source>
</reference>
<keyword evidence="3" id="KW-1185">Reference proteome</keyword>
<dbReference type="PANTHER" id="PTHR12100:SF0">
    <property type="entry name" value="EXOCYST COMPLEX COMPONENT 5"/>
    <property type="match status" value="1"/>
</dbReference>
<dbReference type="PANTHER" id="PTHR12100">
    <property type="entry name" value="SEC10"/>
    <property type="match status" value="1"/>
</dbReference>
<feature type="non-terminal residue" evidence="2">
    <location>
        <position position="1"/>
    </location>
</feature>
<dbReference type="AlphaFoldDB" id="A0A0L0F8R5"/>
<dbReference type="GO" id="GO:0006893">
    <property type="term" value="P:Golgi to plasma membrane transport"/>
    <property type="evidence" value="ECO:0007669"/>
    <property type="project" value="TreeGrafter"/>
</dbReference>
<protein>
    <recommendedName>
        <fullName evidence="1">Exocyst complex component Sec10-like alpha-helical bundle domain-containing protein</fullName>
    </recommendedName>
</protein>
<evidence type="ECO:0000259" key="1">
    <source>
        <dbReference type="Pfam" id="PF07393"/>
    </source>
</evidence>
<dbReference type="GO" id="GO:0000145">
    <property type="term" value="C:exocyst"/>
    <property type="evidence" value="ECO:0007669"/>
    <property type="project" value="TreeGrafter"/>
</dbReference>
<proteinExistence type="predicted"/>
<dbReference type="Pfam" id="PF07393">
    <property type="entry name" value="Sec10_HB"/>
    <property type="match status" value="1"/>
</dbReference>
<evidence type="ECO:0000313" key="3">
    <source>
        <dbReference type="Proteomes" id="UP000054560"/>
    </source>
</evidence>
<dbReference type="EMBL" id="KQ246912">
    <property type="protein sequence ID" value="KNC72513.1"/>
    <property type="molecule type" value="Genomic_DNA"/>
</dbReference>
<dbReference type="InterPro" id="IPR048627">
    <property type="entry name" value="Sec10_HB"/>
</dbReference>
<dbReference type="GO" id="GO:0006887">
    <property type="term" value="P:exocytosis"/>
    <property type="evidence" value="ECO:0007669"/>
    <property type="project" value="TreeGrafter"/>
</dbReference>
<dbReference type="RefSeq" id="XP_014146415.1">
    <property type="nucleotide sequence ID" value="XM_014290940.1"/>
</dbReference>
<dbReference type="Proteomes" id="UP000054560">
    <property type="component" value="Unassembled WGS sequence"/>
</dbReference>
<evidence type="ECO:0000313" key="2">
    <source>
        <dbReference type="EMBL" id="KNC72513.1"/>
    </source>
</evidence>
<gene>
    <name evidence="2" type="ORF">SARC_14930</name>
</gene>
<dbReference type="OrthoDB" id="125856at2759"/>
<name>A0A0L0F8R5_9EUKA</name>
<feature type="domain" description="Exocyst complex component Sec10-like alpha-helical bundle" evidence="1">
    <location>
        <begin position="4"/>
        <end position="64"/>
    </location>
</feature>
<accession>A0A0L0F8R5</accession>
<organism evidence="2 3">
    <name type="scientific">Sphaeroforma arctica JP610</name>
    <dbReference type="NCBI Taxonomy" id="667725"/>
    <lineage>
        <taxon>Eukaryota</taxon>
        <taxon>Ichthyosporea</taxon>
        <taxon>Ichthyophonida</taxon>
        <taxon>Sphaeroforma</taxon>
    </lineage>
</organism>